<keyword evidence="1" id="KW-0328">Glycosyltransferase</keyword>
<gene>
    <name evidence="1" type="ORF">F4821DRAFT_150038</name>
</gene>
<evidence type="ECO:0000313" key="2">
    <source>
        <dbReference type="Proteomes" id="UP001497680"/>
    </source>
</evidence>
<dbReference type="Proteomes" id="UP001497680">
    <property type="component" value="Unassembled WGS sequence"/>
</dbReference>
<organism evidence="1 2">
    <name type="scientific">Hypoxylon rubiginosum</name>
    <dbReference type="NCBI Taxonomy" id="110542"/>
    <lineage>
        <taxon>Eukaryota</taxon>
        <taxon>Fungi</taxon>
        <taxon>Dikarya</taxon>
        <taxon>Ascomycota</taxon>
        <taxon>Pezizomycotina</taxon>
        <taxon>Sordariomycetes</taxon>
        <taxon>Xylariomycetidae</taxon>
        <taxon>Xylariales</taxon>
        <taxon>Hypoxylaceae</taxon>
        <taxon>Hypoxylon</taxon>
    </lineage>
</organism>
<sequence length="227" mass="24575">MTEFDNGDISSTSQQRVTVLQQGNYLRSQMTTLRAFETTTAAFCNAFEHIATQLITAALDLAPTEDVDVLTPTGRTFHGVRQVKPVCGVSILRAGASFEHVLRKAYDGPLSFGKVLIQRDEKTSLPTYLYSNLPKNIGSSTILILEPMLATGGSVSKAIEILKEAGVSEENMIFVNLLAAKKGVDTVLMRFPSLRLVTAAVDDELTASNHIAPGLGDFGDRFYGTTD</sequence>
<keyword evidence="1" id="KW-0808">Transferase</keyword>
<name>A0ACC0CYA8_9PEZI</name>
<protein>
    <submittedName>
        <fullName evidence="1">Uracil phosphoribosyltransferase-domain-containing protein</fullName>
    </submittedName>
</protein>
<proteinExistence type="predicted"/>
<comment type="caution">
    <text evidence="1">The sequence shown here is derived from an EMBL/GenBank/DDBJ whole genome shotgun (WGS) entry which is preliminary data.</text>
</comment>
<evidence type="ECO:0000313" key="1">
    <source>
        <dbReference type="EMBL" id="KAI6085453.1"/>
    </source>
</evidence>
<reference evidence="1 2" key="1">
    <citation type="journal article" date="2022" name="New Phytol.">
        <title>Ecological generalism drives hyperdiversity of secondary metabolite gene clusters in xylarialean endophytes.</title>
        <authorList>
            <person name="Franco M.E.E."/>
            <person name="Wisecaver J.H."/>
            <person name="Arnold A.E."/>
            <person name="Ju Y.M."/>
            <person name="Slot J.C."/>
            <person name="Ahrendt S."/>
            <person name="Moore L.P."/>
            <person name="Eastman K.E."/>
            <person name="Scott K."/>
            <person name="Konkel Z."/>
            <person name="Mondo S.J."/>
            <person name="Kuo A."/>
            <person name="Hayes R.D."/>
            <person name="Haridas S."/>
            <person name="Andreopoulos B."/>
            <person name="Riley R."/>
            <person name="LaButti K."/>
            <person name="Pangilinan J."/>
            <person name="Lipzen A."/>
            <person name="Amirebrahimi M."/>
            <person name="Yan J."/>
            <person name="Adam C."/>
            <person name="Keymanesh K."/>
            <person name="Ng V."/>
            <person name="Louie K."/>
            <person name="Northen T."/>
            <person name="Drula E."/>
            <person name="Henrissat B."/>
            <person name="Hsieh H.M."/>
            <person name="Youens-Clark K."/>
            <person name="Lutzoni F."/>
            <person name="Miadlikowska J."/>
            <person name="Eastwood D.C."/>
            <person name="Hamelin R.C."/>
            <person name="Grigoriev I.V."/>
            <person name="U'Ren J.M."/>
        </authorList>
    </citation>
    <scope>NUCLEOTIDE SEQUENCE [LARGE SCALE GENOMIC DNA]</scope>
    <source>
        <strain evidence="1 2">ER1909</strain>
    </source>
</reference>
<dbReference type="EMBL" id="MU394325">
    <property type="protein sequence ID" value="KAI6085453.1"/>
    <property type="molecule type" value="Genomic_DNA"/>
</dbReference>
<keyword evidence="2" id="KW-1185">Reference proteome</keyword>
<accession>A0ACC0CYA8</accession>